<organism evidence="1 2">
    <name type="scientific">Caerostris darwini</name>
    <dbReference type="NCBI Taxonomy" id="1538125"/>
    <lineage>
        <taxon>Eukaryota</taxon>
        <taxon>Metazoa</taxon>
        <taxon>Ecdysozoa</taxon>
        <taxon>Arthropoda</taxon>
        <taxon>Chelicerata</taxon>
        <taxon>Arachnida</taxon>
        <taxon>Araneae</taxon>
        <taxon>Araneomorphae</taxon>
        <taxon>Entelegynae</taxon>
        <taxon>Araneoidea</taxon>
        <taxon>Araneidae</taxon>
        <taxon>Caerostris</taxon>
    </lineage>
</organism>
<sequence>MRFKSDSSAAIGIPRQPWQVTSIKKDISALPEHKVWSERSVKNRCVFGENLAPILEGIGEPTNNGIMTELPRVGERGAVIYHMCQRFLLETTPPASPIPIFKPLRGTRFSRAR</sequence>
<comment type="caution">
    <text evidence="1">The sequence shown here is derived from an EMBL/GenBank/DDBJ whole genome shotgun (WGS) entry which is preliminary data.</text>
</comment>
<dbReference type="Proteomes" id="UP001054837">
    <property type="component" value="Unassembled WGS sequence"/>
</dbReference>
<evidence type="ECO:0000313" key="1">
    <source>
        <dbReference type="EMBL" id="GIY32128.1"/>
    </source>
</evidence>
<protein>
    <submittedName>
        <fullName evidence="1">Uncharacterized protein</fullName>
    </submittedName>
</protein>
<keyword evidence="2" id="KW-1185">Reference proteome</keyword>
<accession>A0AAV4SCW5</accession>
<dbReference type="AlphaFoldDB" id="A0AAV4SCW5"/>
<proteinExistence type="predicted"/>
<reference evidence="1 2" key="1">
    <citation type="submission" date="2021-06" db="EMBL/GenBank/DDBJ databases">
        <title>Caerostris darwini draft genome.</title>
        <authorList>
            <person name="Kono N."/>
            <person name="Arakawa K."/>
        </authorList>
    </citation>
    <scope>NUCLEOTIDE SEQUENCE [LARGE SCALE GENOMIC DNA]</scope>
</reference>
<name>A0AAV4SCW5_9ARAC</name>
<evidence type="ECO:0000313" key="2">
    <source>
        <dbReference type="Proteomes" id="UP001054837"/>
    </source>
</evidence>
<dbReference type="EMBL" id="BPLQ01007748">
    <property type="protein sequence ID" value="GIY32128.1"/>
    <property type="molecule type" value="Genomic_DNA"/>
</dbReference>
<gene>
    <name evidence="1" type="ORF">CDAR_217481</name>
</gene>